<keyword evidence="2 4" id="KW-0418">Kinase</keyword>
<dbReference type="PANTHER" id="PTHR10584">
    <property type="entry name" value="SUGAR KINASE"/>
    <property type="match status" value="1"/>
</dbReference>
<dbReference type="InterPro" id="IPR029056">
    <property type="entry name" value="Ribokinase-like"/>
</dbReference>
<dbReference type="Proteomes" id="UP000321769">
    <property type="component" value="Unassembled WGS sequence"/>
</dbReference>
<feature type="domain" description="Carbohydrate kinase PfkB" evidence="3">
    <location>
        <begin position="40"/>
        <end position="299"/>
    </location>
</feature>
<evidence type="ECO:0000313" key="4">
    <source>
        <dbReference type="EMBL" id="GEO87740.1"/>
    </source>
</evidence>
<dbReference type="Gene3D" id="3.40.1190.20">
    <property type="match status" value="1"/>
</dbReference>
<evidence type="ECO:0000313" key="5">
    <source>
        <dbReference type="Proteomes" id="UP000321769"/>
    </source>
</evidence>
<dbReference type="GO" id="GO:0016301">
    <property type="term" value="F:kinase activity"/>
    <property type="evidence" value="ECO:0007669"/>
    <property type="project" value="UniProtKB-KW"/>
</dbReference>
<dbReference type="AlphaFoldDB" id="A0A512HQU3"/>
<dbReference type="InterPro" id="IPR002173">
    <property type="entry name" value="Carboh/pur_kinase_PfkB_CS"/>
</dbReference>
<evidence type="ECO:0000256" key="1">
    <source>
        <dbReference type="ARBA" id="ARBA00022679"/>
    </source>
</evidence>
<dbReference type="EMBL" id="BJZQ01000001">
    <property type="protein sequence ID" value="GEO87740.1"/>
    <property type="molecule type" value="Genomic_DNA"/>
</dbReference>
<comment type="caution">
    <text evidence="4">The sequence shown here is derived from an EMBL/GenBank/DDBJ whole genome shotgun (WGS) entry which is preliminary data.</text>
</comment>
<dbReference type="Pfam" id="PF00294">
    <property type="entry name" value="PfkB"/>
    <property type="match status" value="1"/>
</dbReference>
<keyword evidence="5" id="KW-1185">Reference proteome</keyword>
<proteinExistence type="predicted"/>
<evidence type="ECO:0000259" key="3">
    <source>
        <dbReference type="Pfam" id="PF00294"/>
    </source>
</evidence>
<sequence>MVAAVHLAIAGSVATDHLQTFAGKFSDSLVPDQLDKLAVSFLVEDLDVRRGGCAANISFGLGSLGLQPTLVAAVGRDFDLGYRAWLQEAGVDCDRVLVHPSLHTALCTITTDEAHAQIVTFYPGAMSQAREIDVAALHAENPIDLLLIGPDDPDGMLRHTRTARELGIPFAADPSQQLAWADGELIRALIDGAAYLFSNDYEAALIAKKTGWSDADIAERVGVRVVTHGKDGCVVHEADGTVHQVRAIDGVTAVDPTGVGDSFRAGFMAGVAAGLPLERAAQVGCTIAASVVETIGTQEYVLDRAGFLDRVGATYGDQAREEIGAALSISHEAAVKSG</sequence>
<dbReference type="SUPFAM" id="SSF53613">
    <property type="entry name" value="Ribokinase-like"/>
    <property type="match status" value="1"/>
</dbReference>
<dbReference type="PANTHER" id="PTHR10584:SF166">
    <property type="entry name" value="RIBOKINASE"/>
    <property type="match status" value="1"/>
</dbReference>
<gene>
    <name evidence="4" type="ORF">AFL01nite_00670</name>
</gene>
<dbReference type="CDD" id="cd01942">
    <property type="entry name" value="ribokinase_group_A"/>
    <property type="match status" value="1"/>
</dbReference>
<organism evidence="4 5">
    <name type="scientific">Aeromicrobium flavum</name>
    <dbReference type="NCBI Taxonomy" id="416568"/>
    <lineage>
        <taxon>Bacteria</taxon>
        <taxon>Bacillati</taxon>
        <taxon>Actinomycetota</taxon>
        <taxon>Actinomycetes</taxon>
        <taxon>Propionibacteriales</taxon>
        <taxon>Nocardioidaceae</taxon>
        <taxon>Aeromicrobium</taxon>
    </lineage>
</organism>
<accession>A0A512HQU3</accession>
<protein>
    <submittedName>
        <fullName evidence="4">Kinase</fullName>
    </submittedName>
</protein>
<evidence type="ECO:0000256" key="2">
    <source>
        <dbReference type="ARBA" id="ARBA00022777"/>
    </source>
</evidence>
<reference evidence="4 5" key="1">
    <citation type="submission" date="2019-07" db="EMBL/GenBank/DDBJ databases">
        <title>Whole genome shotgun sequence of Aeromicrobium flavum NBRC 107625.</title>
        <authorList>
            <person name="Hosoyama A."/>
            <person name="Uohara A."/>
            <person name="Ohji S."/>
            <person name="Ichikawa N."/>
        </authorList>
    </citation>
    <scope>NUCLEOTIDE SEQUENCE [LARGE SCALE GENOMIC DNA]</scope>
    <source>
        <strain evidence="4 5">NBRC 107625</strain>
    </source>
</reference>
<dbReference type="InterPro" id="IPR011611">
    <property type="entry name" value="PfkB_dom"/>
</dbReference>
<name>A0A512HQU3_9ACTN</name>
<dbReference type="PROSITE" id="PS00583">
    <property type="entry name" value="PFKB_KINASES_1"/>
    <property type="match status" value="1"/>
</dbReference>
<keyword evidence="1" id="KW-0808">Transferase</keyword>